<feature type="repeat" description="ANK" evidence="1">
    <location>
        <begin position="222"/>
        <end position="244"/>
    </location>
</feature>
<dbReference type="PROSITE" id="PS50088">
    <property type="entry name" value="ANK_REPEAT"/>
    <property type="match status" value="2"/>
</dbReference>
<feature type="transmembrane region" description="Helical" evidence="2">
    <location>
        <begin position="712"/>
        <end position="736"/>
    </location>
</feature>
<feature type="domain" description="PGG" evidence="3">
    <location>
        <begin position="664"/>
        <end position="777"/>
    </location>
</feature>
<protein>
    <recommendedName>
        <fullName evidence="3">PGG domain-containing protein</fullName>
    </recommendedName>
</protein>
<sequence length="841" mass="94130">MEIMESTKNSKKSVELAYSPVLTDELKYLYASNVNVSNFVSVKLSGKANFRVWEAQMVCLMKSQKMLGIADSNFDGPGANSAMPRFIKEQYDSLLKGWIFGSITEELLTTVVDLDSASAVWRKLKLSYDGFLQASASRNPFRQTGPEDSDSEITITLDGGEGTSPLLVEFTLIEGSRTTQARGRDTPHHIKLLKAAAAGRWWEAESILQRDRWAARVATTYDGNTMLHVAVANGHNDFVKELLDFIDDGKEIEKQNSDGRTALHIAAIFGNTYAVKLLVNKRKELLGLADHNALVPLLSAYYNMKLDTFAYLLKVIGIKQQTFSVGFYPDPGIQTGASFLITLIFKKQYDLASAWVDKCPELVTKDDQVLMAMAKTFPPELGMGEALIYPSLNNAYQKLVKRCSLLFHSYEFLYAMAKDILWAKRKSKNIYYRRLLPEIIVIVLVPAAMFYPIYQLIRLLILVFLSSFSVLYFIVWKVLATIVAPIKHIDKKNKDYVKAKKVLSHVCDHIDKESSFSGSDHPCYSRPILEAVCQGAHEVVNEILSRLPKAIRNKNTDGYNMFQLAVLNRSERAYNLICHSVERVDLSVTDSSKNNILHLAGRVAPSFVLSRATGAALQLQRELQWFKEVEKFMLPTEIIDKNVDMETPDMVFTREHKHLVTEGEKWIKTTAESCSITAALITTIVFAAAITVPGGSNQETGIPLFRKELAFTIFAISDAISLFASATALLVFLSILTARFSEQDFLVSLPRRLMIGLCVLFLSTSAMMVAFSAILFLVFCDQRAWMMGPIGGLACVPIAVVVTLQFPLVVDLYRSTYHPFLLADCSEPSISMVSYFGKKRI</sequence>
<keyword evidence="2" id="KW-0472">Membrane</keyword>
<feature type="repeat" description="ANK" evidence="1">
    <location>
        <begin position="258"/>
        <end position="281"/>
    </location>
</feature>
<reference evidence="4" key="1">
    <citation type="submission" date="2023-03" db="EMBL/GenBank/DDBJ databases">
        <title>Chromosome-scale reference genome and RAD-based genetic map of yellow starthistle (Centaurea solstitialis) reveal putative structural variation and QTLs associated with invader traits.</title>
        <authorList>
            <person name="Reatini B."/>
            <person name="Cang F.A."/>
            <person name="Jiang Q."/>
            <person name="Mckibben M.T.W."/>
            <person name="Barker M.S."/>
            <person name="Rieseberg L.H."/>
            <person name="Dlugosch K.M."/>
        </authorList>
    </citation>
    <scope>NUCLEOTIDE SEQUENCE</scope>
    <source>
        <strain evidence="4">CAN-66</strain>
        <tissue evidence="4">Leaf</tissue>
    </source>
</reference>
<dbReference type="InterPro" id="IPR002110">
    <property type="entry name" value="Ankyrin_rpt"/>
</dbReference>
<dbReference type="SMART" id="SM00248">
    <property type="entry name" value="ANK"/>
    <property type="match status" value="3"/>
</dbReference>
<keyword evidence="5" id="KW-1185">Reference proteome</keyword>
<evidence type="ECO:0000256" key="2">
    <source>
        <dbReference type="SAM" id="Phobius"/>
    </source>
</evidence>
<dbReference type="Pfam" id="PF12796">
    <property type="entry name" value="Ank_2"/>
    <property type="match status" value="1"/>
</dbReference>
<feature type="transmembrane region" description="Helical" evidence="2">
    <location>
        <begin position="460"/>
        <end position="484"/>
    </location>
</feature>
<gene>
    <name evidence="4" type="ORF">OSB04_014975</name>
</gene>
<dbReference type="PANTHER" id="PTHR24177:SF475">
    <property type="entry name" value="ANKYRIN REPEAT-CONTAINING DOMAIN, PGG DOMAIN PROTEIN-RELATED"/>
    <property type="match status" value="1"/>
</dbReference>
<dbReference type="PROSITE" id="PS50297">
    <property type="entry name" value="ANK_REP_REGION"/>
    <property type="match status" value="2"/>
</dbReference>
<accession>A0AA38TA28</accession>
<dbReference type="InterPro" id="IPR026961">
    <property type="entry name" value="PGG_dom"/>
</dbReference>
<dbReference type="InterPro" id="IPR036770">
    <property type="entry name" value="Ankyrin_rpt-contain_sf"/>
</dbReference>
<proteinExistence type="predicted"/>
<keyword evidence="2" id="KW-1133">Transmembrane helix</keyword>
<dbReference type="PANTHER" id="PTHR24177">
    <property type="entry name" value="CASKIN"/>
    <property type="match status" value="1"/>
</dbReference>
<dbReference type="AlphaFoldDB" id="A0AA38TA28"/>
<feature type="transmembrane region" description="Helical" evidence="2">
    <location>
        <begin position="435"/>
        <end position="454"/>
    </location>
</feature>
<evidence type="ECO:0000259" key="3">
    <source>
        <dbReference type="Pfam" id="PF13962"/>
    </source>
</evidence>
<keyword evidence="1" id="KW-0040">ANK repeat</keyword>
<dbReference type="Gene3D" id="1.25.40.20">
    <property type="entry name" value="Ankyrin repeat-containing domain"/>
    <property type="match status" value="1"/>
</dbReference>
<evidence type="ECO:0000313" key="4">
    <source>
        <dbReference type="EMBL" id="KAJ9550930.1"/>
    </source>
</evidence>
<dbReference type="EMBL" id="JARYMX010000004">
    <property type="protein sequence ID" value="KAJ9550930.1"/>
    <property type="molecule type" value="Genomic_DNA"/>
</dbReference>
<keyword evidence="2" id="KW-0812">Transmembrane</keyword>
<name>A0AA38TA28_9ASTR</name>
<feature type="transmembrane region" description="Helical" evidence="2">
    <location>
        <begin position="674"/>
        <end position="692"/>
    </location>
</feature>
<dbReference type="Proteomes" id="UP001172457">
    <property type="component" value="Chromosome 4"/>
</dbReference>
<dbReference type="GO" id="GO:0016020">
    <property type="term" value="C:membrane"/>
    <property type="evidence" value="ECO:0007669"/>
    <property type="project" value="TreeGrafter"/>
</dbReference>
<feature type="transmembrane region" description="Helical" evidence="2">
    <location>
        <begin position="757"/>
        <end position="779"/>
    </location>
</feature>
<evidence type="ECO:0000313" key="5">
    <source>
        <dbReference type="Proteomes" id="UP001172457"/>
    </source>
</evidence>
<evidence type="ECO:0000256" key="1">
    <source>
        <dbReference type="PROSITE-ProRule" id="PRU00023"/>
    </source>
</evidence>
<dbReference type="Pfam" id="PF13962">
    <property type="entry name" value="PGG"/>
    <property type="match status" value="1"/>
</dbReference>
<organism evidence="4 5">
    <name type="scientific">Centaurea solstitialis</name>
    <name type="common">yellow star-thistle</name>
    <dbReference type="NCBI Taxonomy" id="347529"/>
    <lineage>
        <taxon>Eukaryota</taxon>
        <taxon>Viridiplantae</taxon>
        <taxon>Streptophyta</taxon>
        <taxon>Embryophyta</taxon>
        <taxon>Tracheophyta</taxon>
        <taxon>Spermatophyta</taxon>
        <taxon>Magnoliopsida</taxon>
        <taxon>eudicotyledons</taxon>
        <taxon>Gunneridae</taxon>
        <taxon>Pentapetalae</taxon>
        <taxon>asterids</taxon>
        <taxon>campanulids</taxon>
        <taxon>Asterales</taxon>
        <taxon>Asteraceae</taxon>
        <taxon>Carduoideae</taxon>
        <taxon>Cardueae</taxon>
        <taxon>Centaureinae</taxon>
        <taxon>Centaurea</taxon>
    </lineage>
</organism>
<comment type="caution">
    <text evidence="4">The sequence shown here is derived from an EMBL/GenBank/DDBJ whole genome shotgun (WGS) entry which is preliminary data.</text>
</comment>
<dbReference type="SUPFAM" id="SSF48403">
    <property type="entry name" value="Ankyrin repeat"/>
    <property type="match status" value="1"/>
</dbReference>
<feature type="transmembrane region" description="Helical" evidence="2">
    <location>
        <begin position="785"/>
        <end position="810"/>
    </location>
</feature>